<accession>A0A8C8RD99</accession>
<evidence type="ECO:0000256" key="8">
    <source>
        <dbReference type="SAM" id="Phobius"/>
    </source>
</evidence>
<dbReference type="GO" id="GO:0016036">
    <property type="term" value="P:cellular response to phosphate starvation"/>
    <property type="evidence" value="ECO:0007669"/>
    <property type="project" value="TreeGrafter"/>
</dbReference>
<dbReference type="InterPro" id="IPR004342">
    <property type="entry name" value="EXS_C"/>
</dbReference>
<sequence>MKFAEHLSAHITPEWRKQYIQYEAFKEMLYAAQDQAPSIEVTDEDTVKRYFAKFEEKFFQTCEKELAKINTFYSEKLAEAQRRSATLQNELQSSLDAQKETSGLTTLRQRRKAVFHLSHEERVQHRNIRDLKLAFSEFYLSLILLQNYQNLNFTGFRKILKKHDKILETPRGADWRVAHVEVAPFYTCKKINQLISETETVVTNELEDGDRQKAMKRLRVPPLGAAQPAPAWTTFRVGLFCGIFIVLNIAVILSGVFFIKGPNVWPLVRIYRGGFLLIEFLFLLGINTYGWRQAGVNHVLIFELNPRSNLSHQHLFEIAGFLGMLWCLSLLGCIYGGFTHVPMQVNPLILYGFMLLFLINPTKTLYYKSRFWLLKLLFRVFTAPFHKVGFADFWLADQLNSLAVILMDLEYMICFYSFELKWNENSGLVPDTGGQICNSYSYGVRAVVQCIPAWLRFIQCLRRYRDTKRAFPHLVNAGKYSTTFFMVTFAALYSTHKAQSHSDTQVFFYLWIVFYFISSCYTLIWDLKMDWGLFDKNAGENTFLREEIVYPQKAYYYCAIVEDVILRFAWTIQISLTSMQAFTDAGDIISTVLAPLEVFRRFVWNFFRLENEHLNNCGEFRAVRDISVAPMNADDQTLLEQMMDQDDGVRNRQKNRVWKRSQSVSLRRPNLSSQSKARDTKVLIEDTDDEANT</sequence>
<reference evidence="11" key="1">
    <citation type="submission" date="2025-08" db="UniProtKB">
        <authorList>
            <consortium name="Ensembl"/>
        </authorList>
    </citation>
    <scope>IDENTIFICATION</scope>
</reference>
<evidence type="ECO:0000259" key="10">
    <source>
        <dbReference type="PROSITE" id="PS51382"/>
    </source>
</evidence>
<comment type="subcellular location">
    <subcellularLocation>
        <location evidence="1">Membrane</location>
        <topology evidence="1">Multi-pass membrane protein</topology>
    </subcellularLocation>
</comment>
<comment type="similarity">
    <text evidence="2">Belongs to the SYG1 (TC 2.A.94) family.</text>
</comment>
<evidence type="ECO:0000256" key="6">
    <source>
        <dbReference type="SAM" id="Coils"/>
    </source>
</evidence>
<organism evidence="11 12">
    <name type="scientific">Pelusios castaneus</name>
    <name type="common">West African mud turtle</name>
    <dbReference type="NCBI Taxonomy" id="367368"/>
    <lineage>
        <taxon>Eukaryota</taxon>
        <taxon>Metazoa</taxon>
        <taxon>Chordata</taxon>
        <taxon>Craniata</taxon>
        <taxon>Vertebrata</taxon>
        <taxon>Euteleostomi</taxon>
        <taxon>Archelosauria</taxon>
        <taxon>Testudinata</taxon>
        <taxon>Testudines</taxon>
        <taxon>Pleurodira</taxon>
        <taxon>Pelomedusidae</taxon>
        <taxon>Pelusios</taxon>
    </lineage>
</organism>
<feature type="transmembrane region" description="Helical" evidence="8">
    <location>
        <begin position="471"/>
        <end position="494"/>
    </location>
</feature>
<dbReference type="PROSITE" id="PS51380">
    <property type="entry name" value="EXS"/>
    <property type="match status" value="1"/>
</dbReference>
<dbReference type="PROSITE" id="PS51382">
    <property type="entry name" value="SPX"/>
    <property type="match status" value="1"/>
</dbReference>
<feature type="transmembrane region" description="Helical" evidence="8">
    <location>
        <begin position="315"/>
        <end position="338"/>
    </location>
</feature>
<feature type="region of interest" description="Disordered" evidence="7">
    <location>
        <begin position="662"/>
        <end position="693"/>
    </location>
</feature>
<feature type="coiled-coil region" evidence="6">
    <location>
        <begin position="70"/>
        <end position="97"/>
    </location>
</feature>
<feature type="domain" description="SPX" evidence="10">
    <location>
        <begin position="1"/>
        <end position="177"/>
    </location>
</feature>
<dbReference type="GO" id="GO:0005794">
    <property type="term" value="C:Golgi apparatus"/>
    <property type="evidence" value="ECO:0007669"/>
    <property type="project" value="TreeGrafter"/>
</dbReference>
<feature type="transmembrane region" description="Helical" evidence="8">
    <location>
        <begin position="344"/>
        <end position="360"/>
    </location>
</feature>
<keyword evidence="3 8" id="KW-0812">Transmembrane</keyword>
<keyword evidence="4 8" id="KW-1133">Transmembrane helix</keyword>
<feature type="transmembrane region" description="Helical" evidence="8">
    <location>
        <begin position="237"/>
        <end position="258"/>
    </location>
</feature>
<keyword evidence="5 8" id="KW-0472">Membrane</keyword>
<feature type="compositionally biased region" description="Polar residues" evidence="7">
    <location>
        <begin position="662"/>
        <end position="675"/>
    </location>
</feature>
<dbReference type="GO" id="GO:0006817">
    <property type="term" value="P:phosphate ion transport"/>
    <property type="evidence" value="ECO:0007669"/>
    <property type="project" value="TreeGrafter"/>
</dbReference>
<feature type="transmembrane region" description="Helical" evidence="8">
    <location>
        <begin position="506"/>
        <end position="527"/>
    </location>
</feature>
<reference evidence="11" key="2">
    <citation type="submission" date="2025-09" db="UniProtKB">
        <authorList>
            <consortium name="Ensembl"/>
        </authorList>
    </citation>
    <scope>IDENTIFICATION</scope>
</reference>
<keyword evidence="12" id="KW-1185">Reference proteome</keyword>
<dbReference type="Ensembl" id="ENSPCET00000003729.1">
    <property type="protein sequence ID" value="ENSPCEP00000003608.1"/>
    <property type="gene ID" value="ENSPCEG00000002882.1"/>
</dbReference>
<feature type="domain" description="EXS" evidence="9">
    <location>
        <begin position="436"/>
        <end position="640"/>
    </location>
</feature>
<protein>
    <submittedName>
        <fullName evidence="11">Xenotropic and polytropic retrovirus receptor 1</fullName>
    </submittedName>
</protein>
<proteinExistence type="inferred from homology"/>
<dbReference type="GO" id="GO:0000822">
    <property type="term" value="F:inositol hexakisphosphate binding"/>
    <property type="evidence" value="ECO:0007669"/>
    <property type="project" value="TreeGrafter"/>
</dbReference>
<evidence type="ECO:0000256" key="3">
    <source>
        <dbReference type="ARBA" id="ARBA00022692"/>
    </source>
</evidence>
<dbReference type="CDD" id="cd14477">
    <property type="entry name" value="SPX_XPR1_like"/>
    <property type="match status" value="1"/>
</dbReference>
<dbReference type="Pfam" id="PF03124">
    <property type="entry name" value="EXS"/>
    <property type="match status" value="1"/>
</dbReference>
<evidence type="ECO:0000256" key="1">
    <source>
        <dbReference type="ARBA" id="ARBA00004141"/>
    </source>
</evidence>
<dbReference type="Pfam" id="PF03105">
    <property type="entry name" value="SPX"/>
    <property type="match status" value="2"/>
</dbReference>
<dbReference type="InterPro" id="IPR004331">
    <property type="entry name" value="SPX_dom"/>
</dbReference>
<evidence type="ECO:0000259" key="9">
    <source>
        <dbReference type="PROSITE" id="PS51380"/>
    </source>
</evidence>
<dbReference type="AlphaFoldDB" id="A0A8C8RD99"/>
<dbReference type="PANTHER" id="PTHR10783">
    <property type="entry name" value="XENOTROPIC AND POLYTROPIC RETROVIRUS RECEPTOR 1-RELATED"/>
    <property type="match status" value="1"/>
</dbReference>
<evidence type="ECO:0000256" key="4">
    <source>
        <dbReference type="ARBA" id="ARBA00022989"/>
    </source>
</evidence>
<dbReference type="PANTHER" id="PTHR10783:SF103">
    <property type="entry name" value="SOLUTE CARRIER FAMILY 53 MEMBER 1"/>
    <property type="match status" value="1"/>
</dbReference>
<evidence type="ECO:0000313" key="12">
    <source>
        <dbReference type="Proteomes" id="UP000694393"/>
    </source>
</evidence>
<evidence type="ECO:0000313" key="11">
    <source>
        <dbReference type="Ensembl" id="ENSPCEP00000003608.1"/>
    </source>
</evidence>
<evidence type="ECO:0000256" key="5">
    <source>
        <dbReference type="ARBA" id="ARBA00023136"/>
    </source>
</evidence>
<name>A0A8C8RD99_9SAUR</name>
<keyword evidence="6" id="KW-0175">Coiled coil</keyword>
<evidence type="ECO:0000256" key="7">
    <source>
        <dbReference type="SAM" id="MobiDB-lite"/>
    </source>
</evidence>
<evidence type="ECO:0000256" key="2">
    <source>
        <dbReference type="ARBA" id="ARBA00009665"/>
    </source>
</evidence>
<dbReference type="GO" id="GO:0005886">
    <property type="term" value="C:plasma membrane"/>
    <property type="evidence" value="ECO:0007669"/>
    <property type="project" value="TreeGrafter"/>
</dbReference>
<feature type="transmembrane region" description="Helical" evidence="8">
    <location>
        <begin position="270"/>
        <end position="291"/>
    </location>
</feature>
<dbReference type="Proteomes" id="UP000694393">
    <property type="component" value="Unplaced"/>
</dbReference>